<evidence type="ECO:0000313" key="3">
    <source>
        <dbReference type="Proteomes" id="UP001567538"/>
    </source>
</evidence>
<dbReference type="SUPFAM" id="SSF54001">
    <property type="entry name" value="Cysteine proteinases"/>
    <property type="match status" value="1"/>
</dbReference>
<dbReference type="InterPro" id="IPR038765">
    <property type="entry name" value="Papain-like_cys_pep_sf"/>
</dbReference>
<proteinExistence type="predicted"/>
<dbReference type="EMBL" id="JBEAFC010000003">
    <property type="protein sequence ID" value="KAL1564504.1"/>
    <property type="molecule type" value="Genomic_DNA"/>
</dbReference>
<gene>
    <name evidence="2" type="ORF">AAHA92_06834</name>
</gene>
<feature type="region of interest" description="Disordered" evidence="1">
    <location>
        <begin position="58"/>
        <end position="83"/>
    </location>
</feature>
<sequence length="562" mass="64344">MTFLVCFYVDIYVHCRRRLKRSFPMVKGWMNELLKSRQDDEEKEQGFGMGNLDKRINKEEIPKNEEARIEKEREKAATSRVNGDESLKAMDELMDAGVRMASAITLFVEKLNVVPQNIREMKYFKIATSARRNLMGLSQEQPTENAKVVTNLTQAMHDDDIDNPHWIEAVEAMMIAFEKKSEIDRKEDIPSFSLNVDFGDTNGTNLADPQDEVDSVTADHGINKNGVQHTVVMETIVSVPRKEIEIGCPSHVEPLLPNNTNDKEPDNDPPKHGDGKGKGGQSSRMYQPIWTEKKTSLALRSPFNERAMKVNARLNQSEKELIYWVLSTKEKQKQILDALVYQDKLAKATKSDFASLGPCEKVAAGVINAWCSYLNNNKKLKSPDSTSRLFLTTYLSIGTVFSGKSEWEEEKLWDLFQTRVMEEVRAVPNFNWSDYDLVRKKFMVALLMRYERQKQAVIIKKAELHVVPKSWRTKVQGPDCGVYLMRYMETYFGIKDKDWDCGLTIRSSKALEMLRVKFCKVMLAADVNIRSSLNITAAKDHWKISNKNGKINFDDFLASYGL</sequence>
<organism evidence="2 3">
    <name type="scientific">Salvia divinorum</name>
    <name type="common">Maria pastora</name>
    <name type="synonym">Diviner's sage</name>
    <dbReference type="NCBI Taxonomy" id="28513"/>
    <lineage>
        <taxon>Eukaryota</taxon>
        <taxon>Viridiplantae</taxon>
        <taxon>Streptophyta</taxon>
        <taxon>Embryophyta</taxon>
        <taxon>Tracheophyta</taxon>
        <taxon>Spermatophyta</taxon>
        <taxon>Magnoliopsida</taxon>
        <taxon>eudicotyledons</taxon>
        <taxon>Gunneridae</taxon>
        <taxon>Pentapetalae</taxon>
        <taxon>asterids</taxon>
        <taxon>lamiids</taxon>
        <taxon>Lamiales</taxon>
        <taxon>Lamiaceae</taxon>
        <taxon>Nepetoideae</taxon>
        <taxon>Mentheae</taxon>
        <taxon>Salviinae</taxon>
        <taxon>Salvia</taxon>
        <taxon>Salvia subgen. Calosphace</taxon>
    </lineage>
</organism>
<feature type="compositionally biased region" description="Basic and acidic residues" evidence="1">
    <location>
        <begin position="261"/>
        <end position="277"/>
    </location>
</feature>
<evidence type="ECO:0008006" key="4">
    <source>
        <dbReference type="Google" id="ProtNLM"/>
    </source>
</evidence>
<accession>A0ABD1I9Y5</accession>
<comment type="caution">
    <text evidence="2">The sequence shown here is derived from an EMBL/GenBank/DDBJ whole genome shotgun (WGS) entry which is preliminary data.</text>
</comment>
<dbReference type="Proteomes" id="UP001567538">
    <property type="component" value="Unassembled WGS sequence"/>
</dbReference>
<feature type="region of interest" description="Disordered" evidence="1">
    <location>
        <begin position="250"/>
        <end position="285"/>
    </location>
</feature>
<name>A0ABD1I9Y5_SALDI</name>
<evidence type="ECO:0000313" key="2">
    <source>
        <dbReference type="EMBL" id="KAL1564504.1"/>
    </source>
</evidence>
<reference evidence="2 3" key="1">
    <citation type="submission" date="2024-06" db="EMBL/GenBank/DDBJ databases">
        <title>A chromosome level genome sequence of Diviner's sage (Salvia divinorum).</title>
        <authorList>
            <person name="Ford S.A."/>
            <person name="Ro D.-K."/>
            <person name="Ness R.W."/>
            <person name="Phillips M.A."/>
        </authorList>
    </citation>
    <scope>NUCLEOTIDE SEQUENCE [LARGE SCALE GENOMIC DNA]</scope>
    <source>
        <strain evidence="2">SAF-2024a</strain>
        <tissue evidence="2">Leaf</tissue>
    </source>
</reference>
<dbReference type="AlphaFoldDB" id="A0ABD1I9Y5"/>
<evidence type="ECO:0000256" key="1">
    <source>
        <dbReference type="SAM" id="MobiDB-lite"/>
    </source>
</evidence>
<protein>
    <recommendedName>
        <fullName evidence="4">Ubiquitin-like protease family profile domain-containing protein</fullName>
    </recommendedName>
</protein>
<keyword evidence="3" id="KW-1185">Reference proteome</keyword>